<protein>
    <recommendedName>
        <fullName evidence="2 7">Beta-lactamase</fullName>
        <ecNumber evidence="2 7">3.5.2.6</ecNumber>
    </recommendedName>
</protein>
<evidence type="ECO:0000256" key="4">
    <source>
        <dbReference type="ARBA" id="ARBA00022801"/>
    </source>
</evidence>
<evidence type="ECO:0000256" key="1">
    <source>
        <dbReference type="ARBA" id="ARBA00007898"/>
    </source>
</evidence>
<feature type="signal peptide" evidence="8">
    <location>
        <begin position="1"/>
        <end position="18"/>
    </location>
</feature>
<dbReference type="InterPro" id="IPR001460">
    <property type="entry name" value="PCN-bd_Tpept"/>
</dbReference>
<dbReference type="NCBIfam" id="NF012161">
    <property type="entry name" value="bla_class_D_main"/>
    <property type="match status" value="1"/>
</dbReference>
<keyword evidence="3 8" id="KW-0732">Signal</keyword>
<feature type="domain" description="Penicillin-binding protein transpeptidase" evidence="9">
    <location>
        <begin position="53"/>
        <end position="240"/>
    </location>
</feature>
<sequence>MKRWLLLWLLVTAFRAQAGDWQESPEVAALFTSAGVVGTFVLYDVAADRYVGHDRSRAQTRFIPASTFKIPHSLIGLAVGAVAHVDEIVPYTGLAQPFIESWGRDMGLRDAIALSNVPIYQELARRIGLERMGEHVRRLEYGNMAIGDQVDRFWLKGPLKISAVEQVLFLGKLAKGGLPYAATQQQSLRDILLLEQGPGWKLYGKTGWQNAPEPGVGWWVGWVEKGEQVYSFALNMDIRRESDAAKRMELGRASLVVLKVLE</sequence>
<reference evidence="10 11" key="1">
    <citation type="submission" date="2019-07" db="EMBL/GenBank/DDBJ databases">
        <title>Insights of Desulfuromonas acetexigens electromicrobiology.</title>
        <authorList>
            <person name="Katuri K."/>
            <person name="Sapireddy V."/>
            <person name="Shaw D.R."/>
            <person name="Saikaly P."/>
        </authorList>
    </citation>
    <scope>NUCLEOTIDE SEQUENCE [LARGE SCALE GENOMIC DNA]</scope>
    <source>
        <strain evidence="10 11">2873</strain>
    </source>
</reference>
<keyword evidence="4 7" id="KW-0378">Hydrolase</keyword>
<dbReference type="RefSeq" id="WP_092057121.1">
    <property type="nucleotide sequence ID" value="NZ_FOJJ01000023.1"/>
</dbReference>
<comment type="similarity">
    <text evidence="1 7">Belongs to the class-D beta-lactamase family.</text>
</comment>
<feature type="active site" description="Acyl-ester intermediate" evidence="6">
    <location>
        <position position="66"/>
    </location>
</feature>
<dbReference type="GO" id="GO:0017001">
    <property type="term" value="P:antibiotic catabolic process"/>
    <property type="evidence" value="ECO:0007669"/>
    <property type="project" value="InterPro"/>
</dbReference>
<dbReference type="Proteomes" id="UP000317155">
    <property type="component" value="Unassembled WGS sequence"/>
</dbReference>
<evidence type="ECO:0000259" key="9">
    <source>
        <dbReference type="Pfam" id="PF00905"/>
    </source>
</evidence>
<dbReference type="Pfam" id="PF00905">
    <property type="entry name" value="Transpeptidase"/>
    <property type="match status" value="1"/>
</dbReference>
<evidence type="ECO:0000256" key="8">
    <source>
        <dbReference type="SAM" id="SignalP"/>
    </source>
</evidence>
<dbReference type="OrthoDB" id="9762883at2"/>
<dbReference type="AlphaFoldDB" id="A0A550JH18"/>
<evidence type="ECO:0000313" key="10">
    <source>
        <dbReference type="EMBL" id="TRO82510.1"/>
    </source>
</evidence>
<accession>A0A550JH18</accession>
<evidence type="ECO:0000256" key="3">
    <source>
        <dbReference type="ARBA" id="ARBA00022729"/>
    </source>
</evidence>
<comment type="catalytic activity">
    <reaction evidence="7">
        <text>a beta-lactam + H2O = a substituted beta-amino acid</text>
        <dbReference type="Rhea" id="RHEA:20401"/>
        <dbReference type="ChEBI" id="CHEBI:15377"/>
        <dbReference type="ChEBI" id="CHEBI:35627"/>
        <dbReference type="ChEBI" id="CHEBI:140347"/>
        <dbReference type="EC" id="3.5.2.6"/>
    </reaction>
</comment>
<dbReference type="InterPro" id="IPR012338">
    <property type="entry name" value="Beta-lactam/transpept-like"/>
</dbReference>
<name>A0A550JH18_9BACT</name>
<comment type="caution">
    <text evidence="10">The sequence shown here is derived from an EMBL/GenBank/DDBJ whole genome shotgun (WGS) entry which is preliminary data.</text>
</comment>
<dbReference type="GO" id="GO:0008658">
    <property type="term" value="F:penicillin binding"/>
    <property type="evidence" value="ECO:0007669"/>
    <property type="project" value="InterPro"/>
</dbReference>
<organism evidence="10 11">
    <name type="scientific">Trichloromonas acetexigens</name>
    <dbReference type="NCBI Taxonomy" id="38815"/>
    <lineage>
        <taxon>Bacteria</taxon>
        <taxon>Pseudomonadati</taxon>
        <taxon>Thermodesulfobacteriota</taxon>
        <taxon>Desulfuromonadia</taxon>
        <taxon>Desulfuromonadales</taxon>
        <taxon>Trichloromonadaceae</taxon>
        <taxon>Trichloromonas</taxon>
    </lineage>
</organism>
<feature type="chain" id="PRO_5022134215" description="Beta-lactamase" evidence="8">
    <location>
        <begin position="19"/>
        <end position="262"/>
    </location>
</feature>
<keyword evidence="5 7" id="KW-0046">Antibiotic resistance</keyword>
<dbReference type="Gene3D" id="3.40.710.10">
    <property type="entry name" value="DD-peptidase/beta-lactamase superfamily"/>
    <property type="match status" value="1"/>
</dbReference>
<dbReference type="EMBL" id="VJVV01000003">
    <property type="protein sequence ID" value="TRO82510.1"/>
    <property type="molecule type" value="Genomic_DNA"/>
</dbReference>
<dbReference type="EC" id="3.5.2.6" evidence="2 7"/>
<dbReference type="GO" id="GO:0046677">
    <property type="term" value="P:response to antibiotic"/>
    <property type="evidence" value="ECO:0007669"/>
    <property type="project" value="UniProtKB-UniRule"/>
</dbReference>
<evidence type="ECO:0000313" key="11">
    <source>
        <dbReference type="Proteomes" id="UP000317155"/>
    </source>
</evidence>
<gene>
    <name evidence="10" type="primary">blaOXA</name>
    <name evidence="10" type="ORF">FL622_04770</name>
</gene>
<evidence type="ECO:0000256" key="6">
    <source>
        <dbReference type="PIRSR" id="PIRSR602137-50"/>
    </source>
</evidence>
<dbReference type="SUPFAM" id="SSF56601">
    <property type="entry name" value="beta-lactamase/transpeptidase-like"/>
    <property type="match status" value="1"/>
</dbReference>
<keyword evidence="11" id="KW-1185">Reference proteome</keyword>
<proteinExistence type="inferred from homology"/>
<evidence type="ECO:0000256" key="5">
    <source>
        <dbReference type="ARBA" id="ARBA00023251"/>
    </source>
</evidence>
<evidence type="ECO:0000256" key="2">
    <source>
        <dbReference type="ARBA" id="ARBA00012865"/>
    </source>
</evidence>
<dbReference type="InterPro" id="IPR002137">
    <property type="entry name" value="Beta-lactam_class-D_AS"/>
</dbReference>
<dbReference type="PROSITE" id="PS00337">
    <property type="entry name" value="BETA_LACTAMASE_D"/>
    <property type="match status" value="1"/>
</dbReference>
<feature type="modified residue" description="N6-carboxylysine" evidence="6">
    <location>
        <position position="69"/>
    </location>
</feature>
<dbReference type="GO" id="GO:0008800">
    <property type="term" value="F:beta-lactamase activity"/>
    <property type="evidence" value="ECO:0007669"/>
    <property type="project" value="UniProtKB-UniRule"/>
</dbReference>
<evidence type="ECO:0000256" key="7">
    <source>
        <dbReference type="RuleBase" id="RU361140"/>
    </source>
</evidence>